<comment type="caution">
    <text evidence="1">The sequence shown here is derived from an EMBL/GenBank/DDBJ whole genome shotgun (WGS) entry which is preliminary data.</text>
</comment>
<accession>A0ABR0SFN6</accession>
<organism evidence="1 2">
    <name type="scientific">Cladobotryum mycophilum</name>
    <dbReference type="NCBI Taxonomy" id="491253"/>
    <lineage>
        <taxon>Eukaryota</taxon>
        <taxon>Fungi</taxon>
        <taxon>Dikarya</taxon>
        <taxon>Ascomycota</taxon>
        <taxon>Pezizomycotina</taxon>
        <taxon>Sordariomycetes</taxon>
        <taxon>Hypocreomycetidae</taxon>
        <taxon>Hypocreales</taxon>
        <taxon>Hypocreaceae</taxon>
        <taxon>Cladobotryum</taxon>
    </lineage>
</organism>
<dbReference type="EMBL" id="JAVFKD010000014">
    <property type="protein sequence ID" value="KAK5991003.1"/>
    <property type="molecule type" value="Genomic_DNA"/>
</dbReference>
<protein>
    <submittedName>
        <fullName evidence="1">Uncharacterized protein</fullName>
    </submittedName>
</protein>
<proteinExistence type="predicted"/>
<gene>
    <name evidence="1" type="ORF">PT974_09278</name>
</gene>
<reference evidence="1 2" key="1">
    <citation type="submission" date="2024-01" db="EMBL/GenBank/DDBJ databases">
        <title>Complete genome of Cladobotryum mycophilum ATHUM6906.</title>
        <authorList>
            <person name="Christinaki A.C."/>
            <person name="Myridakis A.I."/>
            <person name="Kouvelis V.N."/>
        </authorList>
    </citation>
    <scope>NUCLEOTIDE SEQUENCE [LARGE SCALE GENOMIC DNA]</scope>
    <source>
        <strain evidence="1 2">ATHUM6906</strain>
    </source>
</reference>
<name>A0ABR0SFN6_9HYPO</name>
<evidence type="ECO:0000313" key="2">
    <source>
        <dbReference type="Proteomes" id="UP001338125"/>
    </source>
</evidence>
<dbReference type="Proteomes" id="UP001338125">
    <property type="component" value="Unassembled WGS sequence"/>
</dbReference>
<sequence>MATLNLAPQTFTHPAPPTHPLRISFTVSPFPAANPSNPIYPATHLQVSYRVGGQEMFSDALVPRDILCDNAEDGVYSLSPGNVPAVRVRDGQGEGGLTGEVVLHAWKGDKLLDSWVVGRIQGMGVYSS</sequence>
<evidence type="ECO:0000313" key="1">
    <source>
        <dbReference type="EMBL" id="KAK5991003.1"/>
    </source>
</evidence>
<keyword evidence="2" id="KW-1185">Reference proteome</keyword>